<comment type="caution">
    <text evidence="1">The sequence shown here is derived from an EMBL/GenBank/DDBJ whole genome shotgun (WGS) entry which is preliminary data.</text>
</comment>
<accession>A0ABY2QDD0</accession>
<protein>
    <submittedName>
        <fullName evidence="1">Uncharacterized protein</fullName>
    </submittedName>
</protein>
<dbReference type="EMBL" id="SSTI01000030">
    <property type="protein sequence ID" value="THG36806.1"/>
    <property type="molecule type" value="Genomic_DNA"/>
</dbReference>
<proteinExistence type="predicted"/>
<sequence>MSTLLTLMLAYTACRLLPRIVAETVATALGVLLVVRSRRARQANLACRPASGAAVTWDERPTTTQRRALRRSLNAALDMTEFTSLLPRVAARADRLADTIERLAPAATHGLARLRVTGLDPVQRG</sequence>
<evidence type="ECO:0000313" key="1">
    <source>
        <dbReference type="EMBL" id="THG36806.1"/>
    </source>
</evidence>
<evidence type="ECO:0000313" key="2">
    <source>
        <dbReference type="Proteomes" id="UP000308038"/>
    </source>
</evidence>
<gene>
    <name evidence="1" type="ORF">E5988_16525</name>
</gene>
<dbReference type="Proteomes" id="UP000308038">
    <property type="component" value="Unassembled WGS sequence"/>
</dbReference>
<reference evidence="1 2" key="1">
    <citation type="submission" date="2019-04" db="EMBL/GenBank/DDBJ databases">
        <title>Microbes associate with the intestines of laboratory mice.</title>
        <authorList>
            <person name="Navarre W."/>
            <person name="Wong E."/>
            <person name="Huang K.C."/>
            <person name="Tropini C."/>
            <person name="Ng K."/>
            <person name="Yu B."/>
        </authorList>
    </citation>
    <scope>NUCLEOTIDE SEQUENCE [LARGE SCALE GENOMIC DNA]</scope>
    <source>
        <strain evidence="1 2">NM83_B4-11</strain>
    </source>
</reference>
<keyword evidence="2" id="KW-1185">Reference proteome</keyword>
<organism evidence="1 2">
    <name type="scientific">Sphingomonas olei</name>
    <dbReference type="NCBI Taxonomy" id="1886787"/>
    <lineage>
        <taxon>Bacteria</taxon>
        <taxon>Pseudomonadati</taxon>
        <taxon>Pseudomonadota</taxon>
        <taxon>Alphaproteobacteria</taxon>
        <taxon>Sphingomonadales</taxon>
        <taxon>Sphingomonadaceae</taxon>
        <taxon>Sphingomonas</taxon>
    </lineage>
</organism>
<name>A0ABY2QDD0_9SPHN</name>
<dbReference type="RefSeq" id="WP_136452410.1">
    <property type="nucleotide sequence ID" value="NZ_SSTI01000030.1"/>
</dbReference>